<keyword evidence="1 4" id="KW-0808">Transferase</keyword>
<proteinExistence type="predicted"/>
<accession>A0A139WU33</accession>
<name>A0A139WU33_9CYAN</name>
<dbReference type="RefSeq" id="WP_017742302.1">
    <property type="nucleotide sequence ID" value="NZ_KQ976354.1"/>
</dbReference>
<dbReference type="EMBL" id="ANNX02000048">
    <property type="protein sequence ID" value="KYC35955.1"/>
    <property type="molecule type" value="Genomic_DNA"/>
</dbReference>
<dbReference type="STRING" id="128403.WA1_48980"/>
<evidence type="ECO:0000259" key="3">
    <source>
        <dbReference type="PROSITE" id="PS51186"/>
    </source>
</evidence>
<evidence type="ECO:0000256" key="2">
    <source>
        <dbReference type="ARBA" id="ARBA00023315"/>
    </source>
</evidence>
<comment type="caution">
    <text evidence="4">The sequence shown here is derived from an EMBL/GenBank/DDBJ whole genome shotgun (WGS) entry which is preliminary data.</text>
</comment>
<keyword evidence="5" id="KW-1185">Reference proteome</keyword>
<keyword evidence="2" id="KW-0012">Acyltransferase</keyword>
<dbReference type="Pfam" id="PF00583">
    <property type="entry name" value="Acetyltransf_1"/>
    <property type="match status" value="1"/>
</dbReference>
<gene>
    <name evidence="4" type="ORF">WA1_48980</name>
</gene>
<dbReference type="SUPFAM" id="SSF55729">
    <property type="entry name" value="Acyl-CoA N-acyltransferases (Nat)"/>
    <property type="match status" value="1"/>
</dbReference>
<dbReference type="PANTHER" id="PTHR43877">
    <property type="entry name" value="AMINOALKYLPHOSPHONATE N-ACETYLTRANSFERASE-RELATED-RELATED"/>
    <property type="match status" value="1"/>
</dbReference>
<dbReference type="AlphaFoldDB" id="A0A139WU33"/>
<evidence type="ECO:0000313" key="4">
    <source>
        <dbReference type="EMBL" id="KYC35955.1"/>
    </source>
</evidence>
<dbReference type="GO" id="GO:0016747">
    <property type="term" value="F:acyltransferase activity, transferring groups other than amino-acyl groups"/>
    <property type="evidence" value="ECO:0007669"/>
    <property type="project" value="InterPro"/>
</dbReference>
<dbReference type="Proteomes" id="UP000076925">
    <property type="component" value="Unassembled WGS sequence"/>
</dbReference>
<feature type="domain" description="N-acetyltransferase" evidence="3">
    <location>
        <begin position="5"/>
        <end position="176"/>
    </location>
</feature>
<evidence type="ECO:0000256" key="1">
    <source>
        <dbReference type="ARBA" id="ARBA00022679"/>
    </source>
</evidence>
<dbReference type="InterPro" id="IPR000182">
    <property type="entry name" value="GNAT_dom"/>
</dbReference>
<dbReference type="OrthoDB" id="9792929at2"/>
<organism evidence="4 5">
    <name type="scientific">Scytonema hofmannii PCC 7110</name>
    <dbReference type="NCBI Taxonomy" id="128403"/>
    <lineage>
        <taxon>Bacteria</taxon>
        <taxon>Bacillati</taxon>
        <taxon>Cyanobacteriota</taxon>
        <taxon>Cyanophyceae</taxon>
        <taxon>Nostocales</taxon>
        <taxon>Scytonemataceae</taxon>
        <taxon>Scytonema</taxon>
    </lineage>
</organism>
<dbReference type="PROSITE" id="PS51186">
    <property type="entry name" value="GNAT"/>
    <property type="match status" value="1"/>
</dbReference>
<sequence>MPSDFTIRTAEPQDRPILVILMELLQDVESEFHPNRPSGSQIGNGHFAYLEEIVKKQDGQIYVAQSNERIIGFVVCFVEELDEGDLHIVERERKYGYISDLYVLATTRERGVGAALMKAAENWFINLKLEVVRVGLLYSNERAAMFYRKAGYQPYEIVYEKHLLKESFLSEEIDRT</sequence>
<dbReference type="InterPro" id="IPR050832">
    <property type="entry name" value="Bact_Acetyltransf"/>
</dbReference>
<dbReference type="PANTHER" id="PTHR43877:SF1">
    <property type="entry name" value="ACETYLTRANSFERASE"/>
    <property type="match status" value="1"/>
</dbReference>
<dbReference type="InterPro" id="IPR016181">
    <property type="entry name" value="Acyl_CoA_acyltransferase"/>
</dbReference>
<dbReference type="CDD" id="cd04301">
    <property type="entry name" value="NAT_SF"/>
    <property type="match status" value="1"/>
</dbReference>
<reference evidence="4 5" key="1">
    <citation type="journal article" date="2013" name="Genome Biol. Evol.">
        <title>Genomes of Stigonematalean cyanobacteria (subsection V) and the evolution of oxygenic photosynthesis from prokaryotes to plastids.</title>
        <authorList>
            <person name="Dagan T."/>
            <person name="Roettger M."/>
            <person name="Stucken K."/>
            <person name="Landan G."/>
            <person name="Koch R."/>
            <person name="Major P."/>
            <person name="Gould S.B."/>
            <person name="Goremykin V.V."/>
            <person name="Rippka R."/>
            <person name="Tandeau de Marsac N."/>
            <person name="Gugger M."/>
            <person name="Lockhart P.J."/>
            <person name="Allen J.F."/>
            <person name="Brune I."/>
            <person name="Maus I."/>
            <person name="Puhler A."/>
            <person name="Martin W.F."/>
        </authorList>
    </citation>
    <scope>NUCLEOTIDE SEQUENCE [LARGE SCALE GENOMIC DNA]</scope>
    <source>
        <strain evidence="4 5">PCC 7110</strain>
    </source>
</reference>
<dbReference type="Gene3D" id="3.40.630.30">
    <property type="match status" value="1"/>
</dbReference>
<protein>
    <submittedName>
        <fullName evidence="4">Acetyltransferase</fullName>
    </submittedName>
</protein>
<evidence type="ECO:0000313" key="5">
    <source>
        <dbReference type="Proteomes" id="UP000076925"/>
    </source>
</evidence>